<dbReference type="Proteomes" id="UP000054097">
    <property type="component" value="Unassembled WGS sequence"/>
</dbReference>
<feature type="compositionally biased region" description="Polar residues" evidence="1">
    <location>
        <begin position="294"/>
        <end position="304"/>
    </location>
</feature>
<organism evidence="4 5">
    <name type="scientific">Serendipita vermifera MAFF 305830</name>
    <dbReference type="NCBI Taxonomy" id="933852"/>
    <lineage>
        <taxon>Eukaryota</taxon>
        <taxon>Fungi</taxon>
        <taxon>Dikarya</taxon>
        <taxon>Basidiomycota</taxon>
        <taxon>Agaricomycotina</taxon>
        <taxon>Agaricomycetes</taxon>
        <taxon>Sebacinales</taxon>
        <taxon>Serendipitaceae</taxon>
        <taxon>Serendipita</taxon>
    </lineage>
</organism>
<name>A0A0C3AX00_SERVB</name>
<feature type="region of interest" description="Disordered" evidence="1">
    <location>
        <begin position="431"/>
        <end position="453"/>
    </location>
</feature>
<dbReference type="AlphaFoldDB" id="A0A0C3AX00"/>
<evidence type="ECO:0000256" key="1">
    <source>
        <dbReference type="SAM" id="MobiDB-lite"/>
    </source>
</evidence>
<feature type="domain" description="DUF6533" evidence="3">
    <location>
        <begin position="8"/>
        <end position="50"/>
    </location>
</feature>
<reference evidence="4 5" key="1">
    <citation type="submission" date="2014-04" db="EMBL/GenBank/DDBJ databases">
        <authorList>
            <consortium name="DOE Joint Genome Institute"/>
            <person name="Kuo A."/>
            <person name="Zuccaro A."/>
            <person name="Kohler A."/>
            <person name="Nagy L.G."/>
            <person name="Floudas D."/>
            <person name="Copeland A."/>
            <person name="Barry K.W."/>
            <person name="Cichocki N."/>
            <person name="Veneault-Fourrey C."/>
            <person name="LaButti K."/>
            <person name="Lindquist E.A."/>
            <person name="Lipzen A."/>
            <person name="Lundell T."/>
            <person name="Morin E."/>
            <person name="Murat C."/>
            <person name="Sun H."/>
            <person name="Tunlid A."/>
            <person name="Henrissat B."/>
            <person name="Grigoriev I.V."/>
            <person name="Hibbett D.S."/>
            <person name="Martin F."/>
            <person name="Nordberg H.P."/>
            <person name="Cantor M.N."/>
            <person name="Hua S.X."/>
        </authorList>
    </citation>
    <scope>NUCLEOTIDE SEQUENCE [LARGE SCALE GENOMIC DNA]</scope>
    <source>
        <strain evidence="4 5">MAFF 305830</strain>
    </source>
</reference>
<feature type="compositionally biased region" description="Polar residues" evidence="1">
    <location>
        <begin position="321"/>
        <end position="338"/>
    </location>
</feature>
<dbReference type="Pfam" id="PF20151">
    <property type="entry name" value="DUF6533"/>
    <property type="match status" value="1"/>
</dbReference>
<accession>A0A0C3AX00</accession>
<dbReference type="STRING" id="933852.A0A0C3AX00"/>
<dbReference type="OrthoDB" id="3251775at2759"/>
<feature type="transmembrane region" description="Helical" evidence="2">
    <location>
        <begin position="71"/>
        <end position="96"/>
    </location>
</feature>
<feature type="transmembrane region" description="Helical" evidence="2">
    <location>
        <begin position="153"/>
        <end position="179"/>
    </location>
</feature>
<protein>
    <recommendedName>
        <fullName evidence="3">DUF6533 domain-containing protein</fullName>
    </recommendedName>
</protein>
<sequence>MRLTLEVVAALTWLIYDHVLTFEKERTWIWSNRVTLTKVLFLINRYSAPIVMFAEIIQFSGRLKLSNDLCVIWLLFEALWQSLSALIAQFLLGLRMCAIWGSRPWTKVVLYGGCLVCSIASLTSIGIALARVSRSYRYFPQFQICYTPEPLSSWLWAAFFLPIMVFDIIIFGLTVWNVLGGREERVRRGSLVSMMWRDGAIYFILIFSSELACVIISAQWGFNKTMIIKFLVWSLQNVVIGHMTLNLVEAVRKPEMEMLPTTFVNPSQRDLGGRPSMSTNRRSRRSGLPESIIEFNSNPGTPVTFSRPLLEPPQRSPVATRFTSSQATHPYAWTQTSTMGDSNASLAAEKSWNEQEPAVDQWGEIYSSRGERIRAVAGPSRRVAAVASGMVLDDSDSDGAVMSVGTGNSRLLTRSDTRPSILSRDDILALKAGPSSSDAPRRSDADPVITHDTSRAVSGTTVDFSGDRHLLGLAAQRVGSVLDRDSESRKRRMNQLLEALTTPQTDSIG</sequence>
<keyword evidence="5" id="KW-1185">Reference proteome</keyword>
<feature type="region of interest" description="Disordered" evidence="1">
    <location>
        <begin position="262"/>
        <end position="338"/>
    </location>
</feature>
<dbReference type="HOGENOM" id="CLU_535471_0_0_1"/>
<reference evidence="5" key="2">
    <citation type="submission" date="2015-01" db="EMBL/GenBank/DDBJ databases">
        <title>Evolutionary Origins and Diversification of the Mycorrhizal Mutualists.</title>
        <authorList>
            <consortium name="DOE Joint Genome Institute"/>
            <consortium name="Mycorrhizal Genomics Consortium"/>
            <person name="Kohler A."/>
            <person name="Kuo A."/>
            <person name="Nagy L.G."/>
            <person name="Floudas D."/>
            <person name="Copeland A."/>
            <person name="Barry K.W."/>
            <person name="Cichocki N."/>
            <person name="Veneault-Fourrey C."/>
            <person name="LaButti K."/>
            <person name="Lindquist E.A."/>
            <person name="Lipzen A."/>
            <person name="Lundell T."/>
            <person name="Morin E."/>
            <person name="Murat C."/>
            <person name="Riley R."/>
            <person name="Ohm R."/>
            <person name="Sun H."/>
            <person name="Tunlid A."/>
            <person name="Henrissat B."/>
            <person name="Grigoriev I.V."/>
            <person name="Hibbett D.S."/>
            <person name="Martin F."/>
        </authorList>
    </citation>
    <scope>NUCLEOTIDE SEQUENCE [LARGE SCALE GENOMIC DNA]</scope>
    <source>
        <strain evidence="5">MAFF 305830</strain>
    </source>
</reference>
<keyword evidence="2" id="KW-1133">Transmembrane helix</keyword>
<dbReference type="InterPro" id="IPR045340">
    <property type="entry name" value="DUF6533"/>
</dbReference>
<dbReference type="EMBL" id="KN824332">
    <property type="protein sequence ID" value="KIM23771.1"/>
    <property type="molecule type" value="Genomic_DNA"/>
</dbReference>
<gene>
    <name evidence="4" type="ORF">M408DRAFT_250104</name>
</gene>
<evidence type="ECO:0000259" key="3">
    <source>
        <dbReference type="Pfam" id="PF20151"/>
    </source>
</evidence>
<proteinExistence type="predicted"/>
<evidence type="ECO:0000313" key="5">
    <source>
        <dbReference type="Proteomes" id="UP000054097"/>
    </source>
</evidence>
<feature type="transmembrane region" description="Helical" evidence="2">
    <location>
        <begin position="39"/>
        <end position="59"/>
    </location>
</feature>
<evidence type="ECO:0000313" key="4">
    <source>
        <dbReference type="EMBL" id="KIM23771.1"/>
    </source>
</evidence>
<feature type="transmembrane region" description="Helical" evidence="2">
    <location>
        <begin position="108"/>
        <end position="133"/>
    </location>
</feature>
<feature type="transmembrane region" description="Helical" evidence="2">
    <location>
        <begin position="200"/>
        <end position="220"/>
    </location>
</feature>
<evidence type="ECO:0000256" key="2">
    <source>
        <dbReference type="SAM" id="Phobius"/>
    </source>
</evidence>
<keyword evidence="2" id="KW-0472">Membrane</keyword>
<keyword evidence="2" id="KW-0812">Transmembrane</keyword>